<evidence type="ECO:0000256" key="1">
    <source>
        <dbReference type="SAM" id="SignalP"/>
    </source>
</evidence>
<reference evidence="3 4" key="1">
    <citation type="submission" date="2017-11" db="EMBL/GenBank/DDBJ databases">
        <title>Draft genome sequence of Mitsuaria sp. HWN-4.</title>
        <authorList>
            <person name="Gundlapally S.R."/>
        </authorList>
    </citation>
    <scope>NUCLEOTIDE SEQUENCE [LARGE SCALE GENOMIC DNA]</scope>
    <source>
        <strain evidence="3 4">HWN-4</strain>
    </source>
</reference>
<feature type="signal peptide" evidence="1">
    <location>
        <begin position="1"/>
        <end position="48"/>
    </location>
</feature>
<dbReference type="InterPro" id="IPR013424">
    <property type="entry name" value="Ice-binding_C"/>
</dbReference>
<keyword evidence="1" id="KW-0732">Signal</keyword>
<keyword evidence="4" id="KW-1185">Reference proteome</keyword>
<accession>A0A2G9C897</accession>
<evidence type="ECO:0000313" key="4">
    <source>
        <dbReference type="Proteomes" id="UP000231501"/>
    </source>
</evidence>
<proteinExistence type="predicted"/>
<dbReference type="Proteomes" id="UP000231501">
    <property type="component" value="Unassembled WGS sequence"/>
</dbReference>
<feature type="domain" description="Ice-binding protein C-terminal" evidence="2">
    <location>
        <begin position="286"/>
        <end position="310"/>
    </location>
</feature>
<protein>
    <recommendedName>
        <fullName evidence="2">Ice-binding protein C-terminal domain-containing protein</fullName>
    </recommendedName>
</protein>
<evidence type="ECO:0000259" key="2">
    <source>
        <dbReference type="Pfam" id="PF07589"/>
    </source>
</evidence>
<dbReference type="Pfam" id="PF07589">
    <property type="entry name" value="PEP-CTERM"/>
    <property type="match status" value="1"/>
</dbReference>
<comment type="caution">
    <text evidence="3">The sequence shown here is derived from an EMBL/GenBank/DDBJ whole genome shotgun (WGS) entry which is preliminary data.</text>
</comment>
<feature type="chain" id="PRO_5013870007" description="Ice-binding protein C-terminal domain-containing protein" evidence="1">
    <location>
        <begin position="49"/>
        <end position="314"/>
    </location>
</feature>
<name>A0A2G9C897_9BURK</name>
<gene>
    <name evidence="3" type="ORF">CS062_13535</name>
</gene>
<dbReference type="NCBIfam" id="TIGR02595">
    <property type="entry name" value="PEP_CTERM"/>
    <property type="match status" value="1"/>
</dbReference>
<dbReference type="AlphaFoldDB" id="A0A2G9C897"/>
<dbReference type="EMBL" id="PEOG01000033">
    <property type="protein sequence ID" value="PIM52670.1"/>
    <property type="molecule type" value="Genomic_DNA"/>
</dbReference>
<organism evidence="3 4">
    <name type="scientific">Roseateles chitinivorans</name>
    <dbReference type="NCBI Taxonomy" id="2917965"/>
    <lineage>
        <taxon>Bacteria</taxon>
        <taxon>Pseudomonadati</taxon>
        <taxon>Pseudomonadota</taxon>
        <taxon>Betaproteobacteria</taxon>
        <taxon>Burkholderiales</taxon>
        <taxon>Sphaerotilaceae</taxon>
        <taxon>Roseateles</taxon>
    </lineage>
</organism>
<evidence type="ECO:0000313" key="3">
    <source>
        <dbReference type="EMBL" id="PIM52670.1"/>
    </source>
</evidence>
<sequence>MRGVIGGFANLTRRESPRFGRDLMHKKMGGRMLAAAALAALIAAPAQAERFELTYTGTLTRMQSSLGCQDLGTIVCDGGQALSPVAPISFTRSVVFEIGGPAFGRSYSYVTDAATDWDGRPMRYEVFNQFMGDSTLSPSLHGSDLPAAILTQAGLATPGAVAAPFVSSFFTREIASYLDTPGTERRSDMWGISEYLTWRTAEGHDLGLMFQLMQDMPAALTHQNLSQPISVSQFISRMNQDFWCQGCTQTVLATVRDVAGLYGPYDDYLYHGTVGAFSLRQLDASAVPEPSTYALMLTGLAAIGWAARRRRTSN</sequence>